<name>A0A5B7TY06_9FLAO</name>
<accession>A0A5B7TY06</accession>
<reference evidence="1 2" key="1">
    <citation type="submission" date="2019-05" db="EMBL/GenBank/DDBJ databases">
        <title>Algicella ahnfeltiae gen. nov., sp. nov., a novel marine bacterium of the family Flavobacteriaceae isolated from a red alga.</title>
        <authorList>
            <person name="Nedashkovskaya O.I."/>
            <person name="Kukhlevskiy A.D."/>
            <person name="Kim S.-G."/>
            <person name="Zhukova N.V."/>
            <person name="Mikhailov V.V."/>
        </authorList>
    </citation>
    <scope>NUCLEOTIDE SEQUENCE [LARGE SCALE GENOMIC DNA]</scope>
    <source>
        <strain evidence="1 2">10Alg115</strain>
    </source>
</reference>
<dbReference type="AlphaFoldDB" id="A0A5B7TY06"/>
<dbReference type="Proteomes" id="UP000306229">
    <property type="component" value="Chromosome"/>
</dbReference>
<organism evidence="1 2">
    <name type="scientific">Aureibaculum algae</name>
    <dbReference type="NCBI Taxonomy" id="2584122"/>
    <lineage>
        <taxon>Bacteria</taxon>
        <taxon>Pseudomonadati</taxon>
        <taxon>Bacteroidota</taxon>
        <taxon>Flavobacteriia</taxon>
        <taxon>Flavobacteriales</taxon>
        <taxon>Flavobacteriaceae</taxon>
        <taxon>Aureibaculum</taxon>
    </lineage>
</organism>
<gene>
    <name evidence="1" type="ORF">FF125_14345</name>
</gene>
<evidence type="ECO:0008006" key="3">
    <source>
        <dbReference type="Google" id="ProtNLM"/>
    </source>
</evidence>
<evidence type="ECO:0000313" key="2">
    <source>
        <dbReference type="Proteomes" id="UP000306229"/>
    </source>
</evidence>
<dbReference type="RefSeq" id="WP_138950412.1">
    <property type="nucleotide sequence ID" value="NZ_CP040749.1"/>
</dbReference>
<dbReference type="OrthoDB" id="2540540at2"/>
<protein>
    <recommendedName>
        <fullName evidence="3">Methane oxygenase PmoA</fullName>
    </recommendedName>
</protein>
<keyword evidence="2" id="KW-1185">Reference proteome</keyword>
<proteinExistence type="predicted"/>
<dbReference type="Pfam" id="PF14100">
    <property type="entry name" value="DUF6807"/>
    <property type="match status" value="1"/>
</dbReference>
<sequence>MRYFISIFLFLCLENNAQSQSVSVQIQDNVVLFKEGKDSILCYQIANKDLNGKHKRSNYIHPLYTLDGKILTEDFPSDHPHHRGIFWAWHQLHIGDKQIGDGWEIKDFKWQVLSVKELKKKGKQRSIKANVVWKSPLWLDDNGNEKPLVTEYTTITVYPKAKNYRQIDIEISLIAEEPNMRIGGSDDKKGYGGFSTRIRLGEDIAFTSAIGSIKPEQLPIKAGGWMDISESLGLKDSLAGISILSHPNNPGYPNPWILRSKASMQNAVYPYPGAKPVILSDVEPTLLRYRLLIHKGLKASEISTLHTHYGKM</sequence>
<evidence type="ECO:0000313" key="1">
    <source>
        <dbReference type="EMBL" id="QCX39562.1"/>
    </source>
</evidence>
<dbReference type="KEGG" id="fbe:FF125_14345"/>
<dbReference type="EMBL" id="CP040749">
    <property type="protein sequence ID" value="QCX39562.1"/>
    <property type="molecule type" value="Genomic_DNA"/>
</dbReference>
<dbReference type="InterPro" id="IPR029475">
    <property type="entry name" value="DUF6807"/>
</dbReference>